<dbReference type="EMBL" id="JPOX01000043">
    <property type="protein sequence ID" value="KFX42539.1"/>
    <property type="molecule type" value="Genomic_DNA"/>
</dbReference>
<keyword evidence="2" id="KW-0436">Ligase</keyword>
<comment type="caution">
    <text evidence="2">The sequence shown here is derived from an EMBL/GenBank/DDBJ whole genome shotgun (WGS) entry which is preliminary data.</text>
</comment>
<protein>
    <submittedName>
        <fullName evidence="2">Alanine--tRNA ligase</fullName>
    </submittedName>
</protein>
<keyword evidence="1" id="KW-0175">Coiled coil</keyword>
<evidence type="ECO:0000313" key="2">
    <source>
        <dbReference type="EMBL" id="KFX42539.1"/>
    </source>
</evidence>
<accession>A0A093UXW0</accession>
<evidence type="ECO:0000256" key="1">
    <source>
        <dbReference type="SAM" id="Coils"/>
    </source>
</evidence>
<proteinExistence type="predicted"/>
<dbReference type="GO" id="GO:0016874">
    <property type="term" value="F:ligase activity"/>
    <property type="evidence" value="ECO:0007669"/>
    <property type="project" value="UniProtKB-KW"/>
</dbReference>
<reference key="1">
    <citation type="journal article" date="2014" name="PLoS Genet.">
        <title>Signature Gene Expression Reveals Novel Clues to the Molecular Mechanisms of Dimorphic Transition in Penicillium marneffei.</title>
        <authorList>
            <person name="Yang E."/>
            <person name="Wang G."/>
            <person name="Cai J."/>
            <person name="Woo P.C."/>
            <person name="Lau S.K."/>
            <person name="Yuen K.-Y."/>
            <person name="Chow W.-N."/>
            <person name="Lin X."/>
        </authorList>
    </citation>
    <scope>NUCLEOTIDE SEQUENCE [LARGE SCALE GENOMIC DNA]</scope>
    <source>
        <strain>PM1</strain>
    </source>
</reference>
<feature type="coiled-coil region" evidence="1">
    <location>
        <begin position="84"/>
        <end position="118"/>
    </location>
</feature>
<dbReference type="AlphaFoldDB" id="A0A093UXW0"/>
<name>A0A093UXW0_TALMA</name>
<reference evidence="2" key="2">
    <citation type="journal article" date="2014" name="PLoS Genet.">
        <title>Signature gene expression reveals novel clues to the molecular mechanisms of dimorphic transition in Penicillium marneffei.</title>
        <authorList>
            <person name="Yang E."/>
            <person name="Wang G."/>
            <person name="Cai J."/>
            <person name="Woo P.C."/>
            <person name="Lau S.K."/>
            <person name="Yuen K.-Y."/>
            <person name="Chow W.-N."/>
            <person name="Lin X."/>
        </authorList>
    </citation>
    <scope>NUCLEOTIDE SEQUENCE</scope>
    <source>
        <strain evidence="2">PM1</strain>
    </source>
</reference>
<gene>
    <name evidence="2" type="ORF">GQ26_0430270</name>
</gene>
<organism evidence="2">
    <name type="scientific">Talaromyces marneffei PM1</name>
    <dbReference type="NCBI Taxonomy" id="1077442"/>
    <lineage>
        <taxon>Eukaryota</taxon>
        <taxon>Fungi</taxon>
        <taxon>Dikarya</taxon>
        <taxon>Ascomycota</taxon>
        <taxon>Pezizomycotina</taxon>
        <taxon>Eurotiomycetes</taxon>
        <taxon>Eurotiomycetidae</taxon>
        <taxon>Eurotiales</taxon>
        <taxon>Trichocomaceae</taxon>
        <taxon>Talaromyces</taxon>
        <taxon>Talaromyces sect. Talaromyces</taxon>
    </lineage>
</organism>
<sequence length="149" mass="16941">MEDQNEYSGFNLFSMNPDDWVSEFIRPSDLILPSDCWNPEGLPSIPWDTAGPENPCTVEDVSEVFIPSAEAFNLDTNTSFPEEAEQLSRKVAEIENRLQELQDKLAEQEQELTNIEQCIVSLKNWAIEFHNSVQAAVHKIIQKQDSDSP</sequence>
<dbReference type="HOGENOM" id="CLU_1750904_0_0_1"/>